<protein>
    <recommendedName>
        <fullName evidence="4">DUF389 domain-containing protein</fullName>
    </recommendedName>
</protein>
<dbReference type="Pfam" id="PF04087">
    <property type="entry name" value="DUF389"/>
    <property type="match status" value="1"/>
</dbReference>
<feature type="transmembrane region" description="Helical" evidence="1">
    <location>
        <begin position="68"/>
        <end position="85"/>
    </location>
</feature>
<feature type="transmembrane region" description="Helical" evidence="1">
    <location>
        <begin position="164"/>
        <end position="184"/>
    </location>
</feature>
<dbReference type="AlphaFoldDB" id="F6D9P6"/>
<dbReference type="eggNOG" id="COG1808">
    <property type="taxonomic scope" value="Bacteria"/>
</dbReference>
<evidence type="ECO:0000313" key="3">
    <source>
        <dbReference type="Proteomes" id="UP000009232"/>
    </source>
</evidence>
<dbReference type="Proteomes" id="UP000009232">
    <property type="component" value="Chromosome"/>
</dbReference>
<proteinExistence type="predicted"/>
<dbReference type="EMBL" id="CP002776">
    <property type="protein sequence ID" value="AEG32095.1"/>
    <property type="molecule type" value="Genomic_DNA"/>
</dbReference>
<feature type="transmembrane region" description="Helical" evidence="1">
    <location>
        <begin position="91"/>
        <end position="112"/>
    </location>
</feature>
<dbReference type="PANTHER" id="PTHR20992:SF9">
    <property type="entry name" value="AT15442P-RELATED"/>
    <property type="match status" value="1"/>
</dbReference>
<feature type="transmembrane region" description="Helical" evidence="1">
    <location>
        <begin position="191"/>
        <end position="212"/>
    </location>
</feature>
<evidence type="ECO:0000256" key="1">
    <source>
        <dbReference type="SAM" id="Phobius"/>
    </source>
</evidence>
<evidence type="ECO:0000313" key="2">
    <source>
        <dbReference type="EMBL" id="AEG32095.1"/>
    </source>
</evidence>
<feature type="transmembrane region" description="Helical" evidence="1">
    <location>
        <begin position="224"/>
        <end position="243"/>
    </location>
</feature>
<keyword evidence="1" id="KW-1133">Transmembrane helix</keyword>
<dbReference type="PANTHER" id="PTHR20992">
    <property type="entry name" value="AT15442P-RELATED"/>
    <property type="match status" value="1"/>
</dbReference>
<keyword evidence="3" id="KW-1185">Reference proteome</keyword>
<organism evidence="2 3">
    <name type="scientific">Thiomicrospira cyclica (strain DSM 14477 / JCM 11371 / ALM1)</name>
    <name type="common">Thioalkalimicrobium cyclicum</name>
    <dbReference type="NCBI Taxonomy" id="717773"/>
    <lineage>
        <taxon>Bacteria</taxon>
        <taxon>Pseudomonadati</taxon>
        <taxon>Pseudomonadota</taxon>
        <taxon>Gammaproteobacteria</taxon>
        <taxon>Thiotrichales</taxon>
        <taxon>Piscirickettsiaceae</taxon>
        <taxon>Thiomicrospira</taxon>
    </lineage>
</organism>
<evidence type="ECO:0008006" key="4">
    <source>
        <dbReference type="Google" id="ProtNLM"/>
    </source>
</evidence>
<dbReference type="HOGENOM" id="CLU_863145_0_0_6"/>
<dbReference type="KEGG" id="tcy:Thicy_1331"/>
<accession>F6D9P6</accession>
<sequence length="322" mass="35062">MIPGRLIRDNDMTPKANKEVFKAQGLARDEDAKLKANKPLPLFDQAHEEDYRHVFIELRQSALTTSPYVTLMILSTLLATFGLMANSTSVVIGAMILAPLMAPIVSLAMGLARSESSLTLSSSKTLLIGPVLALLSAMVASWAVGIHHVTHEIAGRLNPTLLDLRVALVPPLAVTGIGLGWVDWQVIYGSFLLFINNLFEIAAAAAITFWVMGYTSFARAKKGFGVSAVIVGLITIPLAFSFWQMGQQSRLINHIQGVELMMESVPVRLERVSVKWGSEPLVQLNVVSGQFLSDAGYDDLAEQLNALTGVSAQYRFSPELKR</sequence>
<keyword evidence="1" id="KW-0472">Membrane</keyword>
<dbReference type="InterPro" id="IPR005240">
    <property type="entry name" value="DUF389"/>
</dbReference>
<keyword evidence="1" id="KW-0812">Transmembrane</keyword>
<reference evidence="2 3" key="1">
    <citation type="submission" date="2011-05" db="EMBL/GenBank/DDBJ databases">
        <title>Complete sequence of Thioalkalimicrobium cyclicum ALM1.</title>
        <authorList>
            <consortium name="US DOE Joint Genome Institute"/>
            <person name="Lucas S."/>
            <person name="Han J."/>
            <person name="Lapidus A."/>
            <person name="Cheng J.-F."/>
            <person name="Goodwin L."/>
            <person name="Pitluck S."/>
            <person name="Peters L."/>
            <person name="Mikhailova N."/>
            <person name="Davenport K."/>
            <person name="Han C."/>
            <person name="Tapia R."/>
            <person name="Land M."/>
            <person name="Hauser L."/>
            <person name="Kyrpides N."/>
            <person name="Ivanova N."/>
            <person name="Pagani I."/>
            <person name="Kappler U."/>
            <person name="Woyke T."/>
        </authorList>
    </citation>
    <scope>NUCLEOTIDE SEQUENCE [LARGE SCALE GENOMIC DNA]</scope>
    <source>
        <strain evidence="3">DSM 14477 / JCM 11371 / ALM1</strain>
    </source>
</reference>
<gene>
    <name evidence="2" type="ordered locus">Thicy_1331</name>
</gene>
<feature type="transmembrane region" description="Helical" evidence="1">
    <location>
        <begin position="124"/>
        <end position="144"/>
    </location>
</feature>
<name>F6D9P6_THICA</name>